<reference evidence="1 2" key="1">
    <citation type="submission" date="2013-11" db="EMBL/GenBank/DDBJ databases">
        <title>The Genome Sequence of Phytophthora parasitica P1976.</title>
        <authorList>
            <consortium name="The Broad Institute Genomics Platform"/>
            <person name="Russ C."/>
            <person name="Tyler B."/>
            <person name="Panabieres F."/>
            <person name="Shan W."/>
            <person name="Tripathy S."/>
            <person name="Grunwald N."/>
            <person name="Machado M."/>
            <person name="Johnson C.S."/>
            <person name="Walker B."/>
            <person name="Young S."/>
            <person name="Zeng Q."/>
            <person name="Gargeya S."/>
            <person name="Fitzgerald M."/>
            <person name="Haas B."/>
            <person name="Abouelleil A."/>
            <person name="Allen A.W."/>
            <person name="Alvarado L."/>
            <person name="Arachchi H.M."/>
            <person name="Berlin A.M."/>
            <person name="Chapman S.B."/>
            <person name="Gainer-Dewar J."/>
            <person name="Goldberg J."/>
            <person name="Griggs A."/>
            <person name="Gujja S."/>
            <person name="Hansen M."/>
            <person name="Howarth C."/>
            <person name="Imamovic A."/>
            <person name="Ireland A."/>
            <person name="Larimer J."/>
            <person name="McCowan C."/>
            <person name="Murphy C."/>
            <person name="Pearson M."/>
            <person name="Poon T.W."/>
            <person name="Priest M."/>
            <person name="Roberts A."/>
            <person name="Saif S."/>
            <person name="Shea T."/>
            <person name="Sisk P."/>
            <person name="Sykes S."/>
            <person name="Wortman J."/>
            <person name="Nusbaum C."/>
            <person name="Birren B."/>
        </authorList>
    </citation>
    <scope>NUCLEOTIDE SEQUENCE [LARGE SCALE GENOMIC DNA]</scope>
    <source>
        <strain evidence="1 2">P1976</strain>
    </source>
</reference>
<organism evidence="1 2">
    <name type="scientific">Phytophthora nicotianae P1976</name>
    <dbReference type="NCBI Taxonomy" id="1317066"/>
    <lineage>
        <taxon>Eukaryota</taxon>
        <taxon>Sar</taxon>
        <taxon>Stramenopiles</taxon>
        <taxon>Oomycota</taxon>
        <taxon>Peronosporomycetes</taxon>
        <taxon>Peronosporales</taxon>
        <taxon>Peronosporaceae</taxon>
        <taxon>Phytophthora</taxon>
    </lineage>
</organism>
<accession>A0A080Z611</accession>
<protein>
    <submittedName>
        <fullName evidence="1">Uncharacterized protein</fullName>
    </submittedName>
</protein>
<proteinExistence type="predicted"/>
<gene>
    <name evidence="1" type="ORF">F444_19986</name>
</gene>
<name>A0A080Z611_PHYNI</name>
<dbReference type="OrthoDB" id="119994at2759"/>
<evidence type="ECO:0000313" key="1">
    <source>
        <dbReference type="EMBL" id="ETO62072.1"/>
    </source>
</evidence>
<sequence length="71" mass="7230">MLEKSGSGMHGGSIWGKIWSGLKSAWKPVIKPALSAAADGLATMGSAYVASTGRDPALVGVARQALKKFTG</sequence>
<feature type="non-terminal residue" evidence="1">
    <location>
        <position position="71"/>
    </location>
</feature>
<dbReference type="EMBL" id="ANJA01003671">
    <property type="protein sequence ID" value="ETO62072.1"/>
    <property type="molecule type" value="Genomic_DNA"/>
</dbReference>
<dbReference type="AlphaFoldDB" id="A0A080Z611"/>
<comment type="caution">
    <text evidence="1">The sequence shown here is derived from an EMBL/GenBank/DDBJ whole genome shotgun (WGS) entry which is preliminary data.</text>
</comment>
<dbReference type="Proteomes" id="UP000028582">
    <property type="component" value="Unassembled WGS sequence"/>
</dbReference>
<evidence type="ECO:0000313" key="2">
    <source>
        <dbReference type="Proteomes" id="UP000028582"/>
    </source>
</evidence>